<evidence type="ECO:0000313" key="3">
    <source>
        <dbReference type="Proteomes" id="UP000011761"/>
    </source>
</evidence>
<feature type="compositionally biased region" description="Low complexity" evidence="1">
    <location>
        <begin position="190"/>
        <end position="205"/>
    </location>
</feature>
<dbReference type="AlphaFoldDB" id="M2MHA2"/>
<dbReference type="eggNOG" id="ENOG502RM2Z">
    <property type="taxonomic scope" value="Eukaryota"/>
</dbReference>
<feature type="region of interest" description="Disordered" evidence="1">
    <location>
        <begin position="187"/>
        <end position="241"/>
    </location>
</feature>
<dbReference type="OrthoDB" id="3800389at2759"/>
<protein>
    <submittedName>
        <fullName evidence="2">Uncharacterized protein</fullName>
    </submittedName>
</protein>
<dbReference type="EMBL" id="KB445556">
    <property type="protein sequence ID" value="EMC95981.1"/>
    <property type="molecule type" value="Genomic_DNA"/>
</dbReference>
<evidence type="ECO:0000313" key="2">
    <source>
        <dbReference type="EMBL" id="EMC95981.1"/>
    </source>
</evidence>
<accession>M2MHA2</accession>
<dbReference type="Proteomes" id="UP000011761">
    <property type="component" value="Unassembled WGS sequence"/>
</dbReference>
<dbReference type="GeneID" id="19115051"/>
<dbReference type="HOGENOM" id="CLU_993916_0_0_1"/>
<evidence type="ECO:0000256" key="1">
    <source>
        <dbReference type="SAM" id="MobiDB-lite"/>
    </source>
</evidence>
<reference evidence="2 3" key="1">
    <citation type="journal article" date="2012" name="PLoS Pathog.">
        <title>Diverse lifestyles and strategies of plant pathogenesis encoded in the genomes of eighteen Dothideomycetes fungi.</title>
        <authorList>
            <person name="Ohm R.A."/>
            <person name="Feau N."/>
            <person name="Henrissat B."/>
            <person name="Schoch C.L."/>
            <person name="Horwitz B.A."/>
            <person name="Barry K.W."/>
            <person name="Condon B.J."/>
            <person name="Copeland A.C."/>
            <person name="Dhillon B."/>
            <person name="Glaser F."/>
            <person name="Hesse C.N."/>
            <person name="Kosti I."/>
            <person name="LaButti K."/>
            <person name="Lindquist E.A."/>
            <person name="Lucas S."/>
            <person name="Salamov A.A."/>
            <person name="Bradshaw R.E."/>
            <person name="Ciuffetti L."/>
            <person name="Hamelin R.C."/>
            <person name="Kema G.H.J."/>
            <person name="Lawrence C."/>
            <person name="Scott J.A."/>
            <person name="Spatafora J.W."/>
            <person name="Turgeon B.G."/>
            <person name="de Wit P.J.G.M."/>
            <person name="Zhong S."/>
            <person name="Goodwin S.B."/>
            <person name="Grigoriev I.V."/>
        </authorList>
    </citation>
    <scope>NUCLEOTIDE SEQUENCE [LARGE SCALE GENOMIC DNA]</scope>
    <source>
        <strain evidence="2 3">UAMH 10762</strain>
    </source>
</reference>
<name>M2MHA2_BAUPA</name>
<proteinExistence type="predicted"/>
<keyword evidence="3" id="KW-1185">Reference proteome</keyword>
<gene>
    <name evidence="2" type="ORF">BAUCODRAFT_512537</name>
</gene>
<feature type="region of interest" description="Disordered" evidence="1">
    <location>
        <begin position="254"/>
        <end position="280"/>
    </location>
</feature>
<organism evidence="2 3">
    <name type="scientific">Baudoinia panamericana (strain UAMH 10762)</name>
    <name type="common">Angels' share fungus</name>
    <name type="synonym">Baudoinia compniacensis (strain UAMH 10762)</name>
    <dbReference type="NCBI Taxonomy" id="717646"/>
    <lineage>
        <taxon>Eukaryota</taxon>
        <taxon>Fungi</taxon>
        <taxon>Dikarya</taxon>
        <taxon>Ascomycota</taxon>
        <taxon>Pezizomycotina</taxon>
        <taxon>Dothideomycetes</taxon>
        <taxon>Dothideomycetidae</taxon>
        <taxon>Mycosphaerellales</taxon>
        <taxon>Teratosphaeriaceae</taxon>
        <taxon>Baudoinia</taxon>
    </lineage>
</organism>
<dbReference type="RefSeq" id="XP_007677261.1">
    <property type="nucleotide sequence ID" value="XM_007679071.1"/>
</dbReference>
<dbReference type="KEGG" id="bcom:BAUCODRAFT_512537"/>
<sequence length="280" mass="30452">MPVTVIGELTALSTALQASLRVTEKIFEVIAVDQEARDILEITSRMTTRLAQAKTLLHQKSHLLSSIEKSLVEDALQPAERAIASVAKLVEAARADLEVSGGKKAGRVSLRTRLQFVFQDSARLPVSLQKLEFANSNLNAAIGLLSGKEGSRYILPEIVAISQNGPPPAYDETDFLHKSRLRNSRLRQRASMASFSSTTMSETTAPAEGYSETPSLFAGSPVDACSTLEHPPTSLFDPPLRTDKPREMLLLAVPPEEPSTGPLLRGKARNQAWLQRQAEG</sequence>